<accession>A0AAV0VNC4</accession>
<keyword evidence="3" id="KW-1185">Reference proteome</keyword>
<keyword evidence="1" id="KW-0472">Membrane</keyword>
<dbReference type="AlphaFoldDB" id="A0AAV0VNC4"/>
<feature type="transmembrane region" description="Helical" evidence="1">
    <location>
        <begin position="97"/>
        <end position="118"/>
    </location>
</feature>
<evidence type="ECO:0000256" key="1">
    <source>
        <dbReference type="SAM" id="Phobius"/>
    </source>
</evidence>
<evidence type="ECO:0000313" key="3">
    <source>
        <dbReference type="Proteomes" id="UP001160148"/>
    </source>
</evidence>
<evidence type="ECO:0000313" key="2">
    <source>
        <dbReference type="EMBL" id="CAI6345789.1"/>
    </source>
</evidence>
<dbReference type="EMBL" id="CARXXK010000001">
    <property type="protein sequence ID" value="CAI6345789.1"/>
    <property type="molecule type" value="Genomic_DNA"/>
</dbReference>
<proteinExistence type="predicted"/>
<feature type="transmembrane region" description="Helical" evidence="1">
    <location>
        <begin position="138"/>
        <end position="159"/>
    </location>
</feature>
<name>A0AAV0VNC4_9HEMI</name>
<reference evidence="2 3" key="1">
    <citation type="submission" date="2023-01" db="EMBL/GenBank/DDBJ databases">
        <authorList>
            <person name="Whitehead M."/>
        </authorList>
    </citation>
    <scope>NUCLEOTIDE SEQUENCE [LARGE SCALE GENOMIC DNA]</scope>
</reference>
<keyword evidence="1" id="KW-1133">Transmembrane helix</keyword>
<gene>
    <name evidence="2" type="ORF">MEUPH1_LOCUS2758</name>
</gene>
<comment type="caution">
    <text evidence="2">The sequence shown here is derived from an EMBL/GenBank/DDBJ whole genome shotgun (WGS) entry which is preliminary data.</text>
</comment>
<sequence length="246" mass="28957">MYIFNYCLRSRINSSIFSSVKRSYTLHLRTSVIHNNRMLLPANRFPGYLVPDRCFMKKMGIYEVYNKKAVQDKVSPSEYELIYNGTGEMYARCLSGIVIAAIIVLPSTFIIAYLYILFTEGKIDLQTYLDILLIPNSTFELMIMIPALFLMKIVSYNFISKYVLRIYRHNTKRQYVGVYINPILPWKNITCTFEKAIKLPDSINVIIPWHKEYYRLAGHKSIILRERFKRPVDYDRMLGLVKTLDE</sequence>
<organism evidence="2 3">
    <name type="scientific">Macrosiphum euphorbiae</name>
    <name type="common">potato aphid</name>
    <dbReference type="NCBI Taxonomy" id="13131"/>
    <lineage>
        <taxon>Eukaryota</taxon>
        <taxon>Metazoa</taxon>
        <taxon>Ecdysozoa</taxon>
        <taxon>Arthropoda</taxon>
        <taxon>Hexapoda</taxon>
        <taxon>Insecta</taxon>
        <taxon>Pterygota</taxon>
        <taxon>Neoptera</taxon>
        <taxon>Paraneoptera</taxon>
        <taxon>Hemiptera</taxon>
        <taxon>Sternorrhyncha</taxon>
        <taxon>Aphidomorpha</taxon>
        <taxon>Aphidoidea</taxon>
        <taxon>Aphididae</taxon>
        <taxon>Macrosiphini</taxon>
        <taxon>Macrosiphum</taxon>
    </lineage>
</organism>
<dbReference type="Proteomes" id="UP001160148">
    <property type="component" value="Unassembled WGS sequence"/>
</dbReference>
<protein>
    <submittedName>
        <fullName evidence="2">Uncharacterized protein</fullName>
    </submittedName>
</protein>
<keyword evidence="1" id="KW-0812">Transmembrane</keyword>